<keyword evidence="6" id="KW-0227">DNA damage</keyword>
<dbReference type="PROSITE" id="PS51462">
    <property type="entry name" value="NUDIX"/>
    <property type="match status" value="1"/>
</dbReference>
<organism evidence="18 19">
    <name type="scientific">Neisseria bacilliformis ATCC BAA-1200</name>
    <dbReference type="NCBI Taxonomy" id="888742"/>
    <lineage>
        <taxon>Bacteria</taxon>
        <taxon>Pseudomonadati</taxon>
        <taxon>Pseudomonadota</taxon>
        <taxon>Betaproteobacteria</taxon>
        <taxon>Neisseriales</taxon>
        <taxon>Neisseriaceae</taxon>
        <taxon>Neisseria</taxon>
    </lineage>
</organism>
<comment type="cofactor">
    <cofactor evidence="1">
        <name>Mg(2+)</name>
        <dbReference type="ChEBI" id="CHEBI:18420"/>
    </cofactor>
</comment>
<evidence type="ECO:0000256" key="11">
    <source>
        <dbReference type="ARBA" id="ARBA00036904"/>
    </source>
</evidence>
<dbReference type="InterPro" id="IPR029119">
    <property type="entry name" value="MutY_C"/>
</dbReference>
<evidence type="ECO:0000313" key="18">
    <source>
        <dbReference type="EMBL" id="EGF09966.1"/>
    </source>
</evidence>
<feature type="domain" description="Nudix hydrolase" evidence="17">
    <location>
        <begin position="58"/>
        <end position="188"/>
    </location>
</feature>
<evidence type="ECO:0000256" key="15">
    <source>
        <dbReference type="ARBA" id="ARBA00041979"/>
    </source>
</evidence>
<evidence type="ECO:0000256" key="10">
    <source>
        <dbReference type="ARBA" id="ARBA00035861"/>
    </source>
</evidence>
<dbReference type="InterPro" id="IPR047127">
    <property type="entry name" value="MutT-like"/>
</dbReference>
<keyword evidence="8" id="KW-0460">Magnesium</keyword>
<evidence type="ECO:0000313" key="19">
    <source>
        <dbReference type="Proteomes" id="UP000004105"/>
    </source>
</evidence>
<dbReference type="AlphaFoldDB" id="F2BER1"/>
<evidence type="ECO:0000256" key="14">
    <source>
        <dbReference type="ARBA" id="ARBA00041592"/>
    </source>
</evidence>
<dbReference type="GO" id="GO:0008413">
    <property type="term" value="F:8-oxo-7,8-dihydroguanosine triphosphate pyrophosphatase activity"/>
    <property type="evidence" value="ECO:0007669"/>
    <property type="project" value="TreeGrafter"/>
</dbReference>
<evidence type="ECO:0000256" key="13">
    <source>
        <dbReference type="ARBA" id="ARBA00040794"/>
    </source>
</evidence>
<comment type="similarity">
    <text evidence="2">Belongs to the Nudix hydrolase family.</text>
</comment>
<sequence>MHKSHIRADKFFYRAYLFLQYFYRLASKRPSEKFSDGLRYGKYQYNIRNNMPATDTRTPVEVVAGILTNTRGEYLLSSRPEGKPYAGYWEFAGGKTEAGETPFAALQREFAEELGITITRALPWLVKTHSYEHARVRLRFFRIPADGWTGSIQAREGQSWAWQQPGAFTVSPMLPANGPLLKALSVPTALTGRLKNGFHGANGAGAYRAVPLSRATPDDQNLLLTQAEYRTRRHNLPPAASLWLAVENAHEAEQAQETADVIVWRVTDGQTAQNVSAVLQNGVSVPLVVSATPALAAQYAAAWTEAGAQAVAGGESDTGH</sequence>
<evidence type="ECO:0000256" key="8">
    <source>
        <dbReference type="ARBA" id="ARBA00022842"/>
    </source>
</evidence>
<evidence type="ECO:0000259" key="17">
    <source>
        <dbReference type="PROSITE" id="PS51462"/>
    </source>
</evidence>
<comment type="caution">
    <text evidence="18">The sequence shown here is derived from an EMBL/GenBank/DDBJ whole genome shotgun (WGS) entry which is preliminary data.</text>
</comment>
<dbReference type="PANTHER" id="PTHR47707:SF1">
    <property type="entry name" value="NUDIX HYDROLASE FAMILY PROTEIN"/>
    <property type="match status" value="1"/>
</dbReference>
<name>F2BER1_9NEIS</name>
<dbReference type="GO" id="GO:0044716">
    <property type="term" value="F:8-oxo-GDP phosphatase activity"/>
    <property type="evidence" value="ECO:0007669"/>
    <property type="project" value="TreeGrafter"/>
</dbReference>
<dbReference type="GO" id="GO:0046872">
    <property type="term" value="F:metal ion binding"/>
    <property type="evidence" value="ECO:0007669"/>
    <property type="project" value="UniProtKB-KW"/>
</dbReference>
<comment type="catalytic activity">
    <reaction evidence="10">
        <text>8-oxo-dGTP + H2O = 8-oxo-dGMP + diphosphate + H(+)</text>
        <dbReference type="Rhea" id="RHEA:31575"/>
        <dbReference type="ChEBI" id="CHEBI:15377"/>
        <dbReference type="ChEBI" id="CHEBI:15378"/>
        <dbReference type="ChEBI" id="CHEBI:33019"/>
        <dbReference type="ChEBI" id="CHEBI:63224"/>
        <dbReference type="ChEBI" id="CHEBI:77896"/>
        <dbReference type="EC" id="3.6.1.55"/>
    </reaction>
</comment>
<protein>
    <recommendedName>
        <fullName evidence="13">8-oxo-dGTP diphosphatase</fullName>
        <ecNumber evidence="12">3.6.1.55</ecNumber>
    </recommendedName>
    <alternativeName>
        <fullName evidence="16">7,8-dihydro-8-oxoguanine-triphosphatase</fullName>
    </alternativeName>
    <alternativeName>
        <fullName evidence="15">Mutator protein MutT</fullName>
    </alternativeName>
    <alternativeName>
        <fullName evidence="14">dGTP pyrophosphohydrolase</fullName>
    </alternativeName>
</protein>
<dbReference type="Gene3D" id="3.90.79.10">
    <property type="entry name" value="Nucleoside Triphosphate Pyrophosphohydrolase"/>
    <property type="match status" value="1"/>
</dbReference>
<evidence type="ECO:0000256" key="1">
    <source>
        <dbReference type="ARBA" id="ARBA00001946"/>
    </source>
</evidence>
<dbReference type="GO" id="GO:0035539">
    <property type="term" value="F:8-oxo-7,8-dihydrodeoxyguanosine triphosphate pyrophosphatase activity"/>
    <property type="evidence" value="ECO:0007669"/>
    <property type="project" value="UniProtKB-EC"/>
</dbReference>
<dbReference type="PROSITE" id="PS00893">
    <property type="entry name" value="NUDIX_BOX"/>
    <property type="match status" value="1"/>
</dbReference>
<keyword evidence="3" id="KW-0515">Mutator protein</keyword>
<dbReference type="Pfam" id="PF14815">
    <property type="entry name" value="NUDIX_4"/>
    <property type="match status" value="1"/>
</dbReference>
<reference evidence="18 19" key="1">
    <citation type="submission" date="2011-02" db="EMBL/GenBank/DDBJ databases">
        <authorList>
            <person name="Muzny D."/>
            <person name="Qin X."/>
            <person name="Deng J."/>
            <person name="Jiang H."/>
            <person name="Liu Y."/>
            <person name="Qu J."/>
            <person name="Song X.-Z."/>
            <person name="Zhang L."/>
            <person name="Thornton R."/>
            <person name="Coyle M."/>
            <person name="Francisco L."/>
            <person name="Jackson L."/>
            <person name="Javaid M."/>
            <person name="Korchina V."/>
            <person name="Kovar C."/>
            <person name="Mata R."/>
            <person name="Mathew T."/>
            <person name="Ngo R."/>
            <person name="Nguyen L."/>
            <person name="Nguyen N."/>
            <person name="Okwuonu G."/>
            <person name="Ongeri F."/>
            <person name="Pham C."/>
            <person name="Simmons D."/>
            <person name="Wilczek-Boney K."/>
            <person name="Hale W."/>
            <person name="Jakkamsetti A."/>
            <person name="Pham P."/>
            <person name="Ruth R."/>
            <person name="San Lucas F."/>
            <person name="Warren J."/>
            <person name="Zhang J."/>
            <person name="Zhao Z."/>
            <person name="Zhou C."/>
            <person name="Zhu D."/>
            <person name="Lee S."/>
            <person name="Bess C."/>
            <person name="Blankenburg K."/>
            <person name="Forbes L."/>
            <person name="Fu Q."/>
            <person name="Gubbala S."/>
            <person name="Hirani K."/>
            <person name="Jayaseelan J.C."/>
            <person name="Lara F."/>
            <person name="Munidasa M."/>
            <person name="Palculict T."/>
            <person name="Patil S."/>
            <person name="Pu L.-L."/>
            <person name="Saada N."/>
            <person name="Tang L."/>
            <person name="Weissenberger G."/>
            <person name="Zhu Y."/>
            <person name="Hemphill L."/>
            <person name="Shang Y."/>
            <person name="Youmans B."/>
            <person name="Ayvaz T."/>
            <person name="Ross M."/>
            <person name="Santibanez J."/>
            <person name="Aqrawi P."/>
            <person name="Gross S."/>
            <person name="Joshi V."/>
            <person name="Fowler G."/>
            <person name="Nazareth L."/>
            <person name="Reid J."/>
            <person name="Worley K."/>
            <person name="Petrosino J."/>
            <person name="Highlander S."/>
            <person name="Gibbs R."/>
        </authorList>
    </citation>
    <scope>NUCLEOTIDE SEQUENCE [LARGE SCALE GENOMIC DNA]</scope>
    <source>
        <strain evidence="18 19">ATCC BAA-1200</strain>
    </source>
</reference>
<evidence type="ECO:0000256" key="12">
    <source>
        <dbReference type="ARBA" id="ARBA00038905"/>
    </source>
</evidence>
<keyword evidence="9" id="KW-0234">DNA repair</keyword>
<evidence type="ECO:0000256" key="6">
    <source>
        <dbReference type="ARBA" id="ARBA00022763"/>
    </source>
</evidence>
<proteinExistence type="inferred from homology"/>
<gene>
    <name evidence="18" type="ORF">HMPREF9123_2218</name>
</gene>
<evidence type="ECO:0000256" key="4">
    <source>
        <dbReference type="ARBA" id="ARBA00022705"/>
    </source>
</evidence>
<dbReference type="GO" id="GO:0006260">
    <property type="term" value="P:DNA replication"/>
    <property type="evidence" value="ECO:0007669"/>
    <property type="project" value="UniProtKB-KW"/>
</dbReference>
<keyword evidence="19" id="KW-1185">Reference proteome</keyword>
<evidence type="ECO:0000256" key="5">
    <source>
        <dbReference type="ARBA" id="ARBA00022723"/>
    </source>
</evidence>
<dbReference type="STRING" id="267212.GCA_001063965_00371"/>
<keyword evidence="7 18" id="KW-0378">Hydrolase</keyword>
<dbReference type="EC" id="3.6.1.55" evidence="12"/>
<dbReference type="InterPro" id="IPR000086">
    <property type="entry name" value="NUDIX_hydrolase_dom"/>
</dbReference>
<dbReference type="EMBL" id="AFAY01000046">
    <property type="protein sequence ID" value="EGF09966.1"/>
    <property type="molecule type" value="Genomic_DNA"/>
</dbReference>
<dbReference type="HOGENOM" id="CLU_064683_0_0_4"/>
<evidence type="ECO:0000256" key="9">
    <source>
        <dbReference type="ARBA" id="ARBA00023204"/>
    </source>
</evidence>
<dbReference type="InterPro" id="IPR015797">
    <property type="entry name" value="NUDIX_hydrolase-like_dom_sf"/>
</dbReference>
<dbReference type="GO" id="GO:0006281">
    <property type="term" value="P:DNA repair"/>
    <property type="evidence" value="ECO:0007669"/>
    <property type="project" value="UniProtKB-KW"/>
</dbReference>
<dbReference type="PANTHER" id="PTHR47707">
    <property type="entry name" value="8-OXO-DGTP DIPHOSPHATASE"/>
    <property type="match status" value="1"/>
</dbReference>
<dbReference type="Proteomes" id="UP000004105">
    <property type="component" value="Unassembled WGS sequence"/>
</dbReference>
<keyword evidence="4" id="KW-0235">DNA replication</keyword>
<evidence type="ECO:0000256" key="3">
    <source>
        <dbReference type="ARBA" id="ARBA00022457"/>
    </source>
</evidence>
<evidence type="ECO:0000256" key="16">
    <source>
        <dbReference type="ARBA" id="ARBA00042798"/>
    </source>
</evidence>
<accession>F2BER1</accession>
<dbReference type="GO" id="GO:0044715">
    <property type="term" value="F:8-oxo-dGDP phosphatase activity"/>
    <property type="evidence" value="ECO:0007669"/>
    <property type="project" value="TreeGrafter"/>
</dbReference>
<dbReference type="CDD" id="cd03425">
    <property type="entry name" value="NUDIX_MutT_NudA_like"/>
    <property type="match status" value="1"/>
</dbReference>
<comment type="catalytic activity">
    <reaction evidence="11">
        <text>8-oxo-GTP + H2O = 8-oxo-GMP + diphosphate + H(+)</text>
        <dbReference type="Rhea" id="RHEA:67616"/>
        <dbReference type="ChEBI" id="CHEBI:15377"/>
        <dbReference type="ChEBI" id="CHEBI:15378"/>
        <dbReference type="ChEBI" id="CHEBI:33019"/>
        <dbReference type="ChEBI" id="CHEBI:143553"/>
        <dbReference type="ChEBI" id="CHEBI:145694"/>
    </reaction>
</comment>
<evidence type="ECO:0000256" key="7">
    <source>
        <dbReference type="ARBA" id="ARBA00022801"/>
    </source>
</evidence>
<evidence type="ECO:0000256" key="2">
    <source>
        <dbReference type="ARBA" id="ARBA00005582"/>
    </source>
</evidence>
<dbReference type="SUPFAM" id="SSF55811">
    <property type="entry name" value="Nudix"/>
    <property type="match status" value="1"/>
</dbReference>
<keyword evidence="5" id="KW-0479">Metal-binding</keyword>
<dbReference type="InterPro" id="IPR020084">
    <property type="entry name" value="NUDIX_hydrolase_CS"/>
</dbReference>